<evidence type="ECO:0000313" key="2">
    <source>
        <dbReference type="EMBL" id="GBP14627.1"/>
    </source>
</evidence>
<sequence length="145" mass="16160">MFNDNYNNGTAVHRRRVTQSWCGTFLVQNYLPSGRHKCDADRVHLNINRSSSAVALPIVVRMPPHHSLIYPRRGSDRIDDRLLCSDAFIIGCERQRRPRGGALPSKPGQRKSEVSTNAPLTQFTRAEPKPAVALHRAGALPAAVR</sequence>
<dbReference type="AlphaFoldDB" id="A0A4C1TMF8"/>
<dbReference type="Proteomes" id="UP000299102">
    <property type="component" value="Unassembled WGS sequence"/>
</dbReference>
<feature type="region of interest" description="Disordered" evidence="1">
    <location>
        <begin position="97"/>
        <end position="132"/>
    </location>
</feature>
<proteinExistence type="predicted"/>
<dbReference type="EMBL" id="BGZK01000065">
    <property type="protein sequence ID" value="GBP14627.1"/>
    <property type="molecule type" value="Genomic_DNA"/>
</dbReference>
<organism evidence="2 3">
    <name type="scientific">Eumeta variegata</name>
    <name type="common">Bagworm moth</name>
    <name type="synonym">Eumeta japonica</name>
    <dbReference type="NCBI Taxonomy" id="151549"/>
    <lineage>
        <taxon>Eukaryota</taxon>
        <taxon>Metazoa</taxon>
        <taxon>Ecdysozoa</taxon>
        <taxon>Arthropoda</taxon>
        <taxon>Hexapoda</taxon>
        <taxon>Insecta</taxon>
        <taxon>Pterygota</taxon>
        <taxon>Neoptera</taxon>
        <taxon>Endopterygota</taxon>
        <taxon>Lepidoptera</taxon>
        <taxon>Glossata</taxon>
        <taxon>Ditrysia</taxon>
        <taxon>Tineoidea</taxon>
        <taxon>Psychidae</taxon>
        <taxon>Oiketicinae</taxon>
        <taxon>Eumeta</taxon>
    </lineage>
</organism>
<evidence type="ECO:0000313" key="3">
    <source>
        <dbReference type="Proteomes" id="UP000299102"/>
    </source>
</evidence>
<gene>
    <name evidence="2" type="ORF">EVAR_93497_1</name>
</gene>
<evidence type="ECO:0000256" key="1">
    <source>
        <dbReference type="SAM" id="MobiDB-lite"/>
    </source>
</evidence>
<reference evidence="2 3" key="1">
    <citation type="journal article" date="2019" name="Commun. Biol.">
        <title>The bagworm genome reveals a unique fibroin gene that provides high tensile strength.</title>
        <authorList>
            <person name="Kono N."/>
            <person name="Nakamura H."/>
            <person name="Ohtoshi R."/>
            <person name="Tomita M."/>
            <person name="Numata K."/>
            <person name="Arakawa K."/>
        </authorList>
    </citation>
    <scope>NUCLEOTIDE SEQUENCE [LARGE SCALE GENOMIC DNA]</scope>
</reference>
<comment type="caution">
    <text evidence="2">The sequence shown here is derived from an EMBL/GenBank/DDBJ whole genome shotgun (WGS) entry which is preliminary data.</text>
</comment>
<keyword evidence="3" id="KW-1185">Reference proteome</keyword>
<protein>
    <submittedName>
        <fullName evidence="2">Uncharacterized protein</fullName>
    </submittedName>
</protein>
<accession>A0A4C1TMF8</accession>
<feature type="compositionally biased region" description="Polar residues" evidence="1">
    <location>
        <begin position="114"/>
        <end position="124"/>
    </location>
</feature>
<name>A0A4C1TMF8_EUMVA</name>